<reference evidence="1" key="1">
    <citation type="submission" date="2014-09" db="EMBL/GenBank/DDBJ databases">
        <authorList>
            <person name="Magalhaes I.L.F."/>
            <person name="Oliveira U."/>
            <person name="Santos F.R."/>
            <person name="Vidigal T.H.D.A."/>
            <person name="Brescovit A.D."/>
            <person name="Santos A.J."/>
        </authorList>
    </citation>
    <scope>NUCLEOTIDE SEQUENCE</scope>
    <source>
        <tissue evidence="1">Shoot tissue taken approximately 20 cm above the soil surface</tissue>
    </source>
</reference>
<proteinExistence type="predicted"/>
<dbReference type="AlphaFoldDB" id="A0A0A8ZJ92"/>
<reference evidence="1" key="2">
    <citation type="journal article" date="2015" name="Data Brief">
        <title>Shoot transcriptome of the giant reed, Arundo donax.</title>
        <authorList>
            <person name="Barrero R.A."/>
            <person name="Guerrero F.D."/>
            <person name="Moolhuijzen P."/>
            <person name="Goolsby J.A."/>
            <person name="Tidwell J."/>
            <person name="Bellgard S.E."/>
            <person name="Bellgard M.I."/>
        </authorList>
    </citation>
    <scope>NUCLEOTIDE SEQUENCE</scope>
    <source>
        <tissue evidence="1">Shoot tissue taken approximately 20 cm above the soil surface</tissue>
    </source>
</reference>
<protein>
    <submittedName>
        <fullName evidence="1">Uncharacterized protein</fullName>
    </submittedName>
</protein>
<evidence type="ECO:0000313" key="1">
    <source>
        <dbReference type="EMBL" id="JAD34927.1"/>
    </source>
</evidence>
<accession>A0A0A8ZJ92</accession>
<dbReference type="EMBL" id="GBRH01262968">
    <property type="protein sequence ID" value="JAD34927.1"/>
    <property type="molecule type" value="Transcribed_RNA"/>
</dbReference>
<organism evidence="1">
    <name type="scientific">Arundo donax</name>
    <name type="common">Giant reed</name>
    <name type="synonym">Donax arundinaceus</name>
    <dbReference type="NCBI Taxonomy" id="35708"/>
    <lineage>
        <taxon>Eukaryota</taxon>
        <taxon>Viridiplantae</taxon>
        <taxon>Streptophyta</taxon>
        <taxon>Embryophyta</taxon>
        <taxon>Tracheophyta</taxon>
        <taxon>Spermatophyta</taxon>
        <taxon>Magnoliopsida</taxon>
        <taxon>Liliopsida</taxon>
        <taxon>Poales</taxon>
        <taxon>Poaceae</taxon>
        <taxon>PACMAD clade</taxon>
        <taxon>Arundinoideae</taxon>
        <taxon>Arundineae</taxon>
        <taxon>Arundo</taxon>
    </lineage>
</organism>
<name>A0A0A8ZJ92_ARUDO</name>
<sequence length="41" mass="4785">MFPKHRVCYILPILLLFGTFCYVLPSNKSTQNKTFFCISRG</sequence>